<sequence>MSFIQQLIDQHFPNFEDSVYSGRFDFYNHIIKIFQEGTSDKTFIQRLAADLRQAFDNTNKEEFFEKFADMFKKKLLPIFTNFNNNLSGQLLIDILERQLKRGRKSLREWKYKILSNQQSNKCWSFEIIISGEELISVEVESKVKIDPNAELTRIPMKQHFKLVKQFGDTKLLNPNEGQCVIDFLINRYGDGKHSIKRALKKSNLKRIFGDSYETTGVSIQQLANFCDENEISIYAFNVFDKVIYKKTYEKSHKPLLFYIKNCHLLPIVETSLIKSVVQTNRGVMFDYKFTIVYDDFLYYDEEPILEVLKMIKKLISEQENQEDEQKITIRERMQLHEGDRMSMNEFYTSITRTKDIKNVLILKFKQFYQKESREHKYLKSKIDYGTDDRFGS</sequence>
<evidence type="ECO:0000313" key="1">
    <source>
        <dbReference type="EMBL" id="OCB07014.1"/>
    </source>
</evidence>
<dbReference type="AlphaFoldDB" id="A0A1B9C2A4"/>
<organism evidence="1">
    <name type="scientific">Tetrahymena thermophila (strain SB210)</name>
    <dbReference type="NCBI Taxonomy" id="312017"/>
    <lineage>
        <taxon>Eukaryota</taxon>
        <taxon>Sar</taxon>
        <taxon>Alveolata</taxon>
        <taxon>Ciliophora</taxon>
        <taxon>Intramacronucleata</taxon>
        <taxon>Oligohymenophorea</taxon>
        <taxon>Hymenostomatida</taxon>
        <taxon>Tetrahymenina</taxon>
        <taxon>Tetrahymenidae</taxon>
        <taxon>Tetrahymena</taxon>
    </lineage>
</organism>
<protein>
    <submittedName>
        <fullName evidence="1">Putative helicase</fullName>
    </submittedName>
</protein>
<accession>A0A1B9C2A4</accession>
<keyword evidence="1" id="KW-0547">Nucleotide-binding</keyword>
<name>A0A1B9C2A4_TETTS</name>
<keyword evidence="1" id="KW-0067">ATP-binding</keyword>
<reference evidence="1" key="2">
    <citation type="submission" date="2016-07" db="EMBL/GenBank/DDBJ databases">
        <authorList>
            <person name="Coyne R.S."/>
            <person name="Hamilton E.P."/>
            <person name="Orias E."/>
            <person name="Russ C."/>
            <person name="Kapusta A."/>
            <person name="Bidwell S.L."/>
            <person name="Krishnakumar V."/>
            <person name="Zafar N."/>
            <person name="Tang H."/>
            <person name="Hadjithomas M."/>
        </authorList>
    </citation>
    <scope>NUCLEOTIDE SEQUENCE [LARGE SCALE GENOMIC DNA]</scope>
    <source>
        <strain evidence="1">SB210</strain>
    </source>
</reference>
<gene>
    <name evidence="1" type="ORF">TTHMIC_00040</name>
</gene>
<dbReference type="EMBL" id="JH659883">
    <property type="protein sequence ID" value="OCB07014.1"/>
    <property type="molecule type" value="Genomic_DNA"/>
</dbReference>
<proteinExistence type="predicted"/>
<keyword evidence="1" id="KW-0347">Helicase</keyword>
<keyword evidence="1" id="KW-0378">Hydrolase</keyword>
<dbReference type="GO" id="GO:0004386">
    <property type="term" value="F:helicase activity"/>
    <property type="evidence" value="ECO:0007669"/>
    <property type="project" value="UniProtKB-KW"/>
</dbReference>
<reference evidence="1" key="1">
    <citation type="submission" date="2011-11" db="EMBL/GenBank/DDBJ databases">
        <title>The Genome Sequence of Tetrahymena thermophila SB210.</title>
        <authorList>
            <consortium name="The Broad Institute Genome Sequencing Platform"/>
            <person name="Russ C."/>
            <person name="Coyne R.S."/>
            <person name="Orias E."/>
            <person name="Taverna S.D."/>
            <person name="Papazyan R."/>
            <person name="Young S.K."/>
            <person name="Zeng Q."/>
            <person name="Gargeya S."/>
            <person name="Fitzgerald M."/>
            <person name="Haas B."/>
            <person name="Abouelleil A."/>
            <person name="Alvarado L."/>
            <person name="Arachchi H.M."/>
            <person name="Berlin A."/>
            <person name="Brown A."/>
            <person name="Chapman S.B."/>
            <person name="Chen Z."/>
            <person name="Dunbar C."/>
            <person name="Freedman E."/>
            <person name="Gearin G."/>
            <person name="Goldberg J."/>
            <person name="Griggs A."/>
            <person name="Gujja S."/>
            <person name="Heiman D."/>
            <person name="Howarth C."/>
            <person name="Lui A."/>
            <person name="MacDonald P.J.P."/>
            <person name="Montmayeur A."/>
            <person name="Murphy C."/>
            <person name="Neiman D."/>
            <person name="Pearson M."/>
            <person name="Priest M."/>
            <person name="Roberts A."/>
            <person name="Saif S."/>
            <person name="Shea T."/>
            <person name="Sisk P."/>
            <person name="Stolte C."/>
            <person name="Sykes S."/>
            <person name="Wortman J."/>
            <person name="Nusbaum C."/>
            <person name="Birren B."/>
        </authorList>
    </citation>
    <scope>NUCLEOTIDE SEQUENCE [LARGE SCALE GENOMIC DNA]</scope>
    <source>
        <strain evidence="1">SB210</strain>
    </source>
</reference>
<dbReference type="Proteomes" id="UP000242602">
    <property type="component" value="Unassembled WGS sequence"/>
</dbReference>